<organism evidence="3 4">
    <name type="scientific">Petrolisthes cinctipes</name>
    <name type="common">Flat porcelain crab</name>
    <dbReference type="NCBI Taxonomy" id="88211"/>
    <lineage>
        <taxon>Eukaryota</taxon>
        <taxon>Metazoa</taxon>
        <taxon>Ecdysozoa</taxon>
        <taxon>Arthropoda</taxon>
        <taxon>Crustacea</taxon>
        <taxon>Multicrustacea</taxon>
        <taxon>Malacostraca</taxon>
        <taxon>Eumalacostraca</taxon>
        <taxon>Eucarida</taxon>
        <taxon>Decapoda</taxon>
        <taxon>Pleocyemata</taxon>
        <taxon>Anomura</taxon>
        <taxon>Galatheoidea</taxon>
        <taxon>Porcellanidae</taxon>
        <taxon>Petrolisthes</taxon>
    </lineage>
</organism>
<evidence type="ECO:0000256" key="2">
    <source>
        <dbReference type="PROSITE-ProRule" id="PRU00497"/>
    </source>
</evidence>
<keyword evidence="1 2" id="KW-0193">Cuticle</keyword>
<reference evidence="3" key="1">
    <citation type="submission" date="2023-10" db="EMBL/GenBank/DDBJ databases">
        <title>Genome assemblies of two species of porcelain crab, Petrolisthes cinctipes and Petrolisthes manimaculis (Anomura: Porcellanidae).</title>
        <authorList>
            <person name="Angst P."/>
        </authorList>
    </citation>
    <scope>NUCLEOTIDE SEQUENCE</scope>
    <source>
        <strain evidence="3">PB745_01</strain>
        <tissue evidence="3">Gill</tissue>
    </source>
</reference>
<dbReference type="PANTHER" id="PTHR10380">
    <property type="entry name" value="CUTICLE PROTEIN"/>
    <property type="match status" value="1"/>
</dbReference>
<sequence length="172" mass="17265">MMALALAAPQLEVEVDVPLSLEPETLVELPVAAAAAAGAGIGVAAAGAAGAAAAGVAGVASAPLIVGKSAVELLRDERVDSGNGNFNFAIEADNGVAMTVEGTPGVEGGVSMSGSYRFVLGDGSVAEVTFIADENGFQPQSDLLPTPHPLPAHVYELLRIAEEQRAQGITFE</sequence>
<proteinExistence type="predicted"/>
<comment type="caution">
    <text evidence="3">The sequence shown here is derived from an EMBL/GenBank/DDBJ whole genome shotgun (WGS) entry which is preliminary data.</text>
</comment>
<keyword evidence="4" id="KW-1185">Reference proteome</keyword>
<dbReference type="InterPro" id="IPR050468">
    <property type="entry name" value="Cuticle_Struct_Prot"/>
</dbReference>
<dbReference type="InterPro" id="IPR031311">
    <property type="entry name" value="CHIT_BIND_RR_consensus"/>
</dbReference>
<protein>
    <recommendedName>
        <fullName evidence="5">Larval cuticle protein LCP-17</fullName>
    </recommendedName>
</protein>
<evidence type="ECO:0000313" key="4">
    <source>
        <dbReference type="Proteomes" id="UP001286313"/>
    </source>
</evidence>
<dbReference type="AlphaFoldDB" id="A0AAE1BW01"/>
<evidence type="ECO:0000256" key="1">
    <source>
        <dbReference type="ARBA" id="ARBA00022460"/>
    </source>
</evidence>
<dbReference type="EMBL" id="JAWQEG010005600">
    <property type="protein sequence ID" value="KAK3857463.1"/>
    <property type="molecule type" value="Genomic_DNA"/>
</dbReference>
<dbReference type="Pfam" id="PF00379">
    <property type="entry name" value="Chitin_bind_4"/>
    <property type="match status" value="1"/>
</dbReference>
<name>A0AAE1BW01_PETCI</name>
<evidence type="ECO:0000313" key="3">
    <source>
        <dbReference type="EMBL" id="KAK3857463.1"/>
    </source>
</evidence>
<dbReference type="PRINTS" id="PR00947">
    <property type="entry name" value="CUTICLE"/>
</dbReference>
<dbReference type="PROSITE" id="PS00233">
    <property type="entry name" value="CHIT_BIND_RR_1"/>
    <property type="match status" value="1"/>
</dbReference>
<gene>
    <name evidence="3" type="ORF">Pcinc_036296</name>
</gene>
<dbReference type="PANTHER" id="PTHR10380:SF173">
    <property type="entry name" value="CUTICULAR PROTEIN 47EF, ISOFORM C-RELATED"/>
    <property type="match status" value="1"/>
</dbReference>
<dbReference type="GO" id="GO:0062129">
    <property type="term" value="C:chitin-based extracellular matrix"/>
    <property type="evidence" value="ECO:0007669"/>
    <property type="project" value="TreeGrafter"/>
</dbReference>
<dbReference type="Proteomes" id="UP001286313">
    <property type="component" value="Unassembled WGS sequence"/>
</dbReference>
<dbReference type="GO" id="GO:0008010">
    <property type="term" value="F:structural constituent of chitin-based larval cuticle"/>
    <property type="evidence" value="ECO:0007669"/>
    <property type="project" value="TreeGrafter"/>
</dbReference>
<dbReference type="PROSITE" id="PS51155">
    <property type="entry name" value="CHIT_BIND_RR_2"/>
    <property type="match status" value="1"/>
</dbReference>
<evidence type="ECO:0008006" key="5">
    <source>
        <dbReference type="Google" id="ProtNLM"/>
    </source>
</evidence>
<dbReference type="InterPro" id="IPR000618">
    <property type="entry name" value="Insect_cuticle"/>
</dbReference>
<accession>A0AAE1BW01</accession>